<reference evidence="1" key="1">
    <citation type="submission" date="2020-09" db="EMBL/GenBank/DDBJ databases">
        <title>A novel bacterium of genus Hazenella, isolated from South China Sea.</title>
        <authorList>
            <person name="Huang H."/>
            <person name="Mo K."/>
            <person name="Hu Y."/>
        </authorList>
    </citation>
    <scope>NUCLEOTIDE SEQUENCE</scope>
    <source>
        <strain evidence="1">IB182357</strain>
    </source>
</reference>
<keyword evidence="2" id="KW-1185">Reference proteome</keyword>
<dbReference type="EMBL" id="JACXAH010000036">
    <property type="protein sequence ID" value="MBD1373708.1"/>
    <property type="molecule type" value="Genomic_DNA"/>
</dbReference>
<proteinExistence type="predicted"/>
<dbReference type="InterPro" id="IPR010022">
    <property type="entry name" value="XkdX"/>
</dbReference>
<dbReference type="Gene3D" id="1.10.10.1530">
    <property type="match status" value="1"/>
</dbReference>
<evidence type="ECO:0000313" key="1">
    <source>
        <dbReference type="EMBL" id="MBD1373708.1"/>
    </source>
</evidence>
<accession>A0A926RV25</accession>
<sequence>MRVASRLYGYFQMCWQCGTLTGVQLQTAVSKGYITQAEYEEITNQTGA</sequence>
<organism evidence="1 2">
    <name type="scientific">Polycladospora coralii</name>
    <dbReference type="NCBI Taxonomy" id="2771432"/>
    <lineage>
        <taxon>Bacteria</taxon>
        <taxon>Bacillati</taxon>
        <taxon>Bacillota</taxon>
        <taxon>Bacilli</taxon>
        <taxon>Bacillales</taxon>
        <taxon>Thermoactinomycetaceae</taxon>
        <taxon>Polycladospora</taxon>
    </lineage>
</organism>
<protein>
    <submittedName>
        <fullName evidence="1">XkdX family protein</fullName>
    </submittedName>
</protein>
<gene>
    <name evidence="1" type="ORF">IC620_15285</name>
</gene>
<dbReference type="AlphaFoldDB" id="A0A926RV25"/>
<name>A0A926RV25_9BACL</name>
<evidence type="ECO:0000313" key="2">
    <source>
        <dbReference type="Proteomes" id="UP000661691"/>
    </source>
</evidence>
<dbReference type="Proteomes" id="UP000661691">
    <property type="component" value="Unassembled WGS sequence"/>
</dbReference>
<dbReference type="Pfam" id="PF09693">
    <property type="entry name" value="Phage_XkdX"/>
    <property type="match status" value="1"/>
</dbReference>
<comment type="caution">
    <text evidence="1">The sequence shown here is derived from an EMBL/GenBank/DDBJ whole genome shotgun (WGS) entry which is preliminary data.</text>
</comment>